<organism evidence="1 2">
    <name type="scientific">Laccaria amethystina LaAM-08-1</name>
    <dbReference type="NCBI Taxonomy" id="1095629"/>
    <lineage>
        <taxon>Eukaryota</taxon>
        <taxon>Fungi</taxon>
        <taxon>Dikarya</taxon>
        <taxon>Basidiomycota</taxon>
        <taxon>Agaricomycotina</taxon>
        <taxon>Agaricomycetes</taxon>
        <taxon>Agaricomycetidae</taxon>
        <taxon>Agaricales</taxon>
        <taxon>Agaricineae</taxon>
        <taxon>Hydnangiaceae</taxon>
        <taxon>Laccaria</taxon>
    </lineage>
</organism>
<dbReference type="HOGENOM" id="CLU_1240319_0_0_1"/>
<keyword evidence="2" id="KW-1185">Reference proteome</keyword>
<name>A0A0C9XYJ3_9AGAR</name>
<gene>
    <name evidence="1" type="ORF">K443DRAFT_7300</name>
</gene>
<dbReference type="OrthoDB" id="3130425at2759"/>
<dbReference type="EMBL" id="KN838616">
    <property type="protein sequence ID" value="KIK00898.1"/>
    <property type="molecule type" value="Genomic_DNA"/>
</dbReference>
<sequence length="223" mass="26497">MELPDKITRRVREKWDELDNVLIPGPLKEPEELLQLMRRHRFAEGLRLDRDLDLNYLPRRINLARLNYLISPPGRDTYHIYPNDLRKVDGPWHQPLPFRLPNLVILDICFKEATYWLPSILRAVTLALKRIILRDGDDIIDSVRVFDFPITELNEFLYQHPETRLILPFVSFDERAIWIGELFFVFQRGHARFLLRNDFPATSDFDYEPGLDPFDRGQFLLGV</sequence>
<protein>
    <submittedName>
        <fullName evidence="1">Uncharacterized protein</fullName>
    </submittedName>
</protein>
<reference evidence="2" key="2">
    <citation type="submission" date="2015-01" db="EMBL/GenBank/DDBJ databases">
        <title>Evolutionary Origins and Diversification of the Mycorrhizal Mutualists.</title>
        <authorList>
            <consortium name="DOE Joint Genome Institute"/>
            <consortium name="Mycorrhizal Genomics Consortium"/>
            <person name="Kohler A."/>
            <person name="Kuo A."/>
            <person name="Nagy L.G."/>
            <person name="Floudas D."/>
            <person name="Copeland A."/>
            <person name="Barry K.W."/>
            <person name="Cichocki N."/>
            <person name="Veneault-Fourrey C."/>
            <person name="LaButti K."/>
            <person name="Lindquist E.A."/>
            <person name="Lipzen A."/>
            <person name="Lundell T."/>
            <person name="Morin E."/>
            <person name="Murat C."/>
            <person name="Riley R."/>
            <person name="Ohm R."/>
            <person name="Sun H."/>
            <person name="Tunlid A."/>
            <person name="Henrissat B."/>
            <person name="Grigoriev I.V."/>
            <person name="Hibbett D.S."/>
            <person name="Martin F."/>
        </authorList>
    </citation>
    <scope>NUCLEOTIDE SEQUENCE [LARGE SCALE GENOMIC DNA]</scope>
    <source>
        <strain evidence="2">LaAM-08-1</strain>
    </source>
</reference>
<reference evidence="1 2" key="1">
    <citation type="submission" date="2014-04" db="EMBL/GenBank/DDBJ databases">
        <authorList>
            <consortium name="DOE Joint Genome Institute"/>
            <person name="Kuo A."/>
            <person name="Kohler A."/>
            <person name="Nagy L.G."/>
            <person name="Floudas D."/>
            <person name="Copeland A."/>
            <person name="Barry K.W."/>
            <person name="Cichocki N."/>
            <person name="Veneault-Fourrey C."/>
            <person name="LaButti K."/>
            <person name="Lindquist E.A."/>
            <person name="Lipzen A."/>
            <person name="Lundell T."/>
            <person name="Morin E."/>
            <person name="Murat C."/>
            <person name="Sun H."/>
            <person name="Tunlid A."/>
            <person name="Henrissat B."/>
            <person name="Grigoriev I.V."/>
            <person name="Hibbett D.S."/>
            <person name="Martin F."/>
            <person name="Nordberg H.P."/>
            <person name="Cantor M.N."/>
            <person name="Hua S.X."/>
        </authorList>
    </citation>
    <scope>NUCLEOTIDE SEQUENCE [LARGE SCALE GENOMIC DNA]</scope>
    <source>
        <strain evidence="1 2">LaAM-08-1</strain>
    </source>
</reference>
<dbReference type="AlphaFoldDB" id="A0A0C9XYJ3"/>
<evidence type="ECO:0000313" key="2">
    <source>
        <dbReference type="Proteomes" id="UP000054477"/>
    </source>
</evidence>
<dbReference type="Proteomes" id="UP000054477">
    <property type="component" value="Unassembled WGS sequence"/>
</dbReference>
<evidence type="ECO:0000313" key="1">
    <source>
        <dbReference type="EMBL" id="KIK00898.1"/>
    </source>
</evidence>
<accession>A0A0C9XYJ3</accession>
<proteinExistence type="predicted"/>